<dbReference type="Proteomes" id="UP000050525">
    <property type="component" value="Unassembled WGS sequence"/>
</dbReference>
<keyword evidence="3" id="KW-1185">Reference proteome</keyword>
<comment type="caution">
    <text evidence="2">The sequence shown here is derived from an EMBL/GenBank/DDBJ whole genome shotgun (WGS) entry which is preliminary data.</text>
</comment>
<gene>
    <name evidence="2" type="ORF">Y1Q_0012005</name>
</gene>
<feature type="region of interest" description="Disordered" evidence="1">
    <location>
        <begin position="1"/>
        <end position="25"/>
    </location>
</feature>
<accession>A0A151NGZ7</accession>
<proteinExistence type="predicted"/>
<reference evidence="2 3" key="1">
    <citation type="journal article" date="2012" name="Genome Biol.">
        <title>Sequencing three crocodilian genomes to illuminate the evolution of archosaurs and amniotes.</title>
        <authorList>
            <person name="St John J.A."/>
            <person name="Braun E.L."/>
            <person name="Isberg S.R."/>
            <person name="Miles L.G."/>
            <person name="Chong A.Y."/>
            <person name="Gongora J."/>
            <person name="Dalzell P."/>
            <person name="Moran C."/>
            <person name="Bed'hom B."/>
            <person name="Abzhanov A."/>
            <person name="Burgess S.C."/>
            <person name="Cooksey A.M."/>
            <person name="Castoe T.A."/>
            <person name="Crawford N.G."/>
            <person name="Densmore L.D."/>
            <person name="Drew J.C."/>
            <person name="Edwards S.V."/>
            <person name="Faircloth B.C."/>
            <person name="Fujita M.K."/>
            <person name="Greenwold M.J."/>
            <person name="Hoffmann F.G."/>
            <person name="Howard J.M."/>
            <person name="Iguchi T."/>
            <person name="Janes D.E."/>
            <person name="Khan S.Y."/>
            <person name="Kohno S."/>
            <person name="de Koning A.J."/>
            <person name="Lance S.L."/>
            <person name="McCarthy F.M."/>
            <person name="McCormack J.E."/>
            <person name="Merchant M.E."/>
            <person name="Peterson D.G."/>
            <person name="Pollock D.D."/>
            <person name="Pourmand N."/>
            <person name="Raney B.J."/>
            <person name="Roessler K.A."/>
            <person name="Sanford J.R."/>
            <person name="Sawyer R.H."/>
            <person name="Schmidt C.J."/>
            <person name="Triplett E.W."/>
            <person name="Tuberville T.D."/>
            <person name="Venegas-Anaya M."/>
            <person name="Howard J.T."/>
            <person name="Jarvis E.D."/>
            <person name="Guillette L.J.Jr."/>
            <person name="Glenn T.C."/>
            <person name="Green R.E."/>
            <person name="Ray D.A."/>
        </authorList>
    </citation>
    <scope>NUCLEOTIDE SEQUENCE [LARGE SCALE GENOMIC DNA]</scope>
    <source>
        <strain evidence="2">KSC_2009_1</strain>
    </source>
</reference>
<protein>
    <submittedName>
        <fullName evidence="2">Uncharacterized protein</fullName>
    </submittedName>
</protein>
<evidence type="ECO:0000313" key="2">
    <source>
        <dbReference type="EMBL" id="KYO36020.1"/>
    </source>
</evidence>
<organism evidence="2 3">
    <name type="scientific">Alligator mississippiensis</name>
    <name type="common">American alligator</name>
    <dbReference type="NCBI Taxonomy" id="8496"/>
    <lineage>
        <taxon>Eukaryota</taxon>
        <taxon>Metazoa</taxon>
        <taxon>Chordata</taxon>
        <taxon>Craniata</taxon>
        <taxon>Vertebrata</taxon>
        <taxon>Euteleostomi</taxon>
        <taxon>Archelosauria</taxon>
        <taxon>Archosauria</taxon>
        <taxon>Crocodylia</taxon>
        <taxon>Alligatoridae</taxon>
        <taxon>Alligatorinae</taxon>
        <taxon>Alligator</taxon>
    </lineage>
</organism>
<evidence type="ECO:0000256" key="1">
    <source>
        <dbReference type="SAM" id="MobiDB-lite"/>
    </source>
</evidence>
<sequence>MGTKPPLLRKRNKERNLSGFPANASPSGRVLASLSSGEFLVPSSDTSGHCQYVLDQLAPGSELQRSSLNPGFPDVLLLMQVSGRY</sequence>
<evidence type="ECO:0000313" key="3">
    <source>
        <dbReference type="Proteomes" id="UP000050525"/>
    </source>
</evidence>
<dbReference type="AlphaFoldDB" id="A0A151NGZ7"/>
<dbReference type="EMBL" id="AKHW03003034">
    <property type="protein sequence ID" value="KYO36020.1"/>
    <property type="molecule type" value="Genomic_DNA"/>
</dbReference>
<name>A0A151NGZ7_ALLMI</name>